<accession>A0ACA9RF66</accession>
<keyword evidence="2" id="KW-1185">Reference proteome</keyword>
<evidence type="ECO:0000313" key="1">
    <source>
        <dbReference type="EMBL" id="CAG8790021.1"/>
    </source>
</evidence>
<gene>
    <name evidence="1" type="ORF">RPERSI_LOCUS18977</name>
</gene>
<name>A0ACA9RF66_9GLOM</name>
<dbReference type="EMBL" id="CAJVQC010051162">
    <property type="protein sequence ID" value="CAG8790021.1"/>
    <property type="molecule type" value="Genomic_DNA"/>
</dbReference>
<sequence length="54" mass="6305">MTKTPRQTKNSKTSTKVAQNGLLKKNQMQLKLKTPLASREMNEGYLRDQIWIKE</sequence>
<proteinExistence type="predicted"/>
<dbReference type="Proteomes" id="UP000789920">
    <property type="component" value="Unassembled WGS sequence"/>
</dbReference>
<organism evidence="1 2">
    <name type="scientific">Racocetra persica</name>
    <dbReference type="NCBI Taxonomy" id="160502"/>
    <lineage>
        <taxon>Eukaryota</taxon>
        <taxon>Fungi</taxon>
        <taxon>Fungi incertae sedis</taxon>
        <taxon>Mucoromycota</taxon>
        <taxon>Glomeromycotina</taxon>
        <taxon>Glomeromycetes</taxon>
        <taxon>Diversisporales</taxon>
        <taxon>Gigasporaceae</taxon>
        <taxon>Racocetra</taxon>
    </lineage>
</organism>
<feature type="non-terminal residue" evidence="1">
    <location>
        <position position="54"/>
    </location>
</feature>
<reference evidence="1" key="1">
    <citation type="submission" date="2021-06" db="EMBL/GenBank/DDBJ databases">
        <authorList>
            <person name="Kallberg Y."/>
            <person name="Tangrot J."/>
            <person name="Rosling A."/>
        </authorList>
    </citation>
    <scope>NUCLEOTIDE SEQUENCE</scope>
    <source>
        <strain evidence="1">MA461A</strain>
    </source>
</reference>
<evidence type="ECO:0000313" key="2">
    <source>
        <dbReference type="Proteomes" id="UP000789920"/>
    </source>
</evidence>
<protein>
    <submittedName>
        <fullName evidence="1">36770_t:CDS:1</fullName>
    </submittedName>
</protein>
<comment type="caution">
    <text evidence="1">The sequence shown here is derived from an EMBL/GenBank/DDBJ whole genome shotgun (WGS) entry which is preliminary data.</text>
</comment>